<gene>
    <name evidence="6" type="ORF">JOD17_001914</name>
</gene>
<reference evidence="6 7" key="1">
    <citation type="submission" date="2021-01" db="EMBL/GenBank/DDBJ databases">
        <title>Genomic Encyclopedia of Type Strains, Phase IV (KMG-IV): sequencing the most valuable type-strain genomes for metagenomic binning, comparative biology and taxonomic classification.</title>
        <authorList>
            <person name="Goeker M."/>
        </authorList>
    </citation>
    <scope>NUCLEOTIDE SEQUENCE [LARGE SCALE GENOMIC DNA]</scope>
    <source>
        <strain evidence="6 7">DSM 25540</strain>
    </source>
</reference>
<proteinExistence type="inferred from homology"/>
<evidence type="ECO:0000256" key="3">
    <source>
        <dbReference type="ARBA" id="ARBA00022777"/>
    </source>
</evidence>
<dbReference type="GO" id="GO:0004856">
    <property type="term" value="F:D-xylulokinase activity"/>
    <property type="evidence" value="ECO:0007669"/>
    <property type="project" value="UniProtKB-EC"/>
</dbReference>
<dbReference type="InterPro" id="IPR000577">
    <property type="entry name" value="Carb_kinase_FGGY"/>
</dbReference>
<dbReference type="InterPro" id="IPR043129">
    <property type="entry name" value="ATPase_NBD"/>
</dbReference>
<keyword evidence="7" id="KW-1185">Reference proteome</keyword>
<keyword evidence="3" id="KW-0418">Kinase</keyword>
<dbReference type="Pfam" id="PF00370">
    <property type="entry name" value="FGGY_N"/>
    <property type="match status" value="1"/>
</dbReference>
<keyword evidence="2 6" id="KW-0808">Transferase</keyword>
<dbReference type="PANTHER" id="PTHR43095:SF5">
    <property type="entry name" value="XYLULOSE KINASE"/>
    <property type="match status" value="1"/>
</dbReference>
<comment type="similarity">
    <text evidence="1">Belongs to the FGGY kinase family.</text>
</comment>
<dbReference type="EC" id="2.7.1.17" evidence="6"/>
<dbReference type="InterPro" id="IPR018485">
    <property type="entry name" value="FGGY_C"/>
</dbReference>
<dbReference type="CDD" id="cd07805">
    <property type="entry name" value="ASKHA_NBD_FGGY_CvXK-like"/>
    <property type="match status" value="1"/>
</dbReference>
<dbReference type="InterPro" id="IPR050406">
    <property type="entry name" value="FGGY_Carb_Kinase"/>
</dbReference>
<evidence type="ECO:0000313" key="7">
    <source>
        <dbReference type="Proteomes" id="UP000741863"/>
    </source>
</evidence>
<evidence type="ECO:0000313" key="6">
    <source>
        <dbReference type="EMBL" id="MBM7632820.1"/>
    </source>
</evidence>
<dbReference type="Proteomes" id="UP000741863">
    <property type="component" value="Unassembled WGS sequence"/>
</dbReference>
<comment type="caution">
    <text evidence="6">The sequence shown here is derived from an EMBL/GenBank/DDBJ whole genome shotgun (WGS) entry which is preliminary data.</text>
</comment>
<dbReference type="Gene3D" id="3.30.420.40">
    <property type="match status" value="2"/>
</dbReference>
<accession>A0ABS2PBQ3</accession>
<dbReference type="EMBL" id="JAFBEC010000005">
    <property type="protein sequence ID" value="MBM7632820.1"/>
    <property type="molecule type" value="Genomic_DNA"/>
</dbReference>
<feature type="domain" description="Carbohydrate kinase FGGY C-terminal" evidence="5">
    <location>
        <begin position="325"/>
        <end position="433"/>
    </location>
</feature>
<evidence type="ECO:0000256" key="2">
    <source>
        <dbReference type="ARBA" id="ARBA00022679"/>
    </source>
</evidence>
<evidence type="ECO:0000259" key="5">
    <source>
        <dbReference type="Pfam" id="PF02782"/>
    </source>
</evidence>
<dbReference type="InterPro" id="IPR018484">
    <property type="entry name" value="FGGY_N"/>
</dbReference>
<evidence type="ECO:0000259" key="4">
    <source>
        <dbReference type="Pfam" id="PF00370"/>
    </source>
</evidence>
<dbReference type="RefSeq" id="WP_204697254.1">
    <property type="nucleotide sequence ID" value="NZ_JAFBEC010000005.1"/>
</dbReference>
<organism evidence="6 7">
    <name type="scientific">Geomicrobium sediminis</name>
    <dbReference type="NCBI Taxonomy" id="1347788"/>
    <lineage>
        <taxon>Bacteria</taxon>
        <taxon>Bacillati</taxon>
        <taxon>Bacillota</taxon>
        <taxon>Bacilli</taxon>
        <taxon>Bacillales</taxon>
        <taxon>Geomicrobium</taxon>
    </lineage>
</organism>
<feature type="domain" description="Carbohydrate kinase FGGY N-terminal" evidence="4">
    <location>
        <begin position="3"/>
        <end position="242"/>
    </location>
</feature>
<dbReference type="PANTHER" id="PTHR43095">
    <property type="entry name" value="SUGAR KINASE"/>
    <property type="match status" value="1"/>
</dbReference>
<dbReference type="SUPFAM" id="SSF53067">
    <property type="entry name" value="Actin-like ATPase domain"/>
    <property type="match status" value="2"/>
</dbReference>
<sequence>MTYVAAFDIGTSTIKAVLVDEHGHMHHRKERAIPAIQNEEYREQDPESWWTIVQELSHEWWKEGISPSTVHTISLTGQMQDCIPVNKEGKAIRNAILYSDSRAHEEAEIIHEAIPNVVEVTENYCDGSMVFPKLLWLQRNQPSIYEQMHACLVNAKDYIILQLTGQFVADVVTGATTGMMNFEQQQWEKSWLVDVGLDPMMLPELHSAGKVVGVVQKHNSAGFNEKTPVLCGTGDAAASSLGAGVLIRGTRYLYIGSTGWTAFSTDRKNELYEGAFKLPHLDDVHFLSIAPMLNAGNVHRFAVELLCDGDYRTFESSVHSIEPSLDHPYFLPYVHGERFPVHDANATGSWSNLKATTSKAALCFSVLEGLSLSIRQLMTNSGEEKPTEIIVIGGGTKSHAWCQMLADSTGITICVPDDAEWLPVVGAASLGGHYLNWTNSYDEWSKAVIARLGQKRYEPNQTFDYLYNVRYREFVKIYPKIMQQ</sequence>
<dbReference type="Pfam" id="PF02782">
    <property type="entry name" value="FGGY_C"/>
    <property type="match status" value="1"/>
</dbReference>
<evidence type="ECO:0000256" key="1">
    <source>
        <dbReference type="ARBA" id="ARBA00009156"/>
    </source>
</evidence>
<protein>
    <submittedName>
        <fullName evidence="6">Xylulokinase</fullName>
        <ecNumber evidence="6">2.7.1.17</ecNumber>
    </submittedName>
</protein>
<name>A0ABS2PBQ3_9BACL</name>
<dbReference type="PIRSF" id="PIRSF000538">
    <property type="entry name" value="GlpK"/>
    <property type="match status" value="1"/>
</dbReference>